<name>A0A6N8L8W5_9SPHI</name>
<gene>
    <name evidence="1" type="ORF">GQF63_10555</name>
    <name evidence="2" type="ORF">GQF63_19440</name>
</gene>
<dbReference type="Proteomes" id="UP000435036">
    <property type="component" value="Unassembled WGS sequence"/>
</dbReference>
<feature type="non-terminal residue" evidence="2">
    <location>
        <position position="28"/>
    </location>
</feature>
<dbReference type="SUPFAM" id="SSF52540">
    <property type="entry name" value="P-loop containing nucleoside triphosphate hydrolases"/>
    <property type="match status" value="1"/>
</dbReference>
<dbReference type="Gene3D" id="3.40.50.300">
    <property type="entry name" value="P-loop containing nucleotide triphosphate hydrolases"/>
    <property type="match status" value="1"/>
</dbReference>
<dbReference type="AlphaFoldDB" id="A0A6N8L8W5"/>
<protein>
    <submittedName>
        <fullName evidence="2">ParA family protein</fullName>
    </submittedName>
</protein>
<proteinExistence type="predicted"/>
<accession>A0A6N8L8W5</accession>
<reference evidence="2 3" key="1">
    <citation type="submission" date="2019-12" db="EMBL/GenBank/DDBJ databases">
        <authorList>
            <person name="Dong K."/>
        </authorList>
    </citation>
    <scope>NUCLEOTIDE SEQUENCE [LARGE SCALE GENOMIC DNA]</scope>
    <source>
        <strain evidence="2 3">JCM 31225</strain>
    </source>
</reference>
<dbReference type="EMBL" id="WSQA01000025">
    <property type="protein sequence ID" value="MVZ64202.1"/>
    <property type="molecule type" value="Genomic_DNA"/>
</dbReference>
<dbReference type="EMBL" id="WSQA01000007">
    <property type="protein sequence ID" value="MVZ62464.1"/>
    <property type="molecule type" value="Genomic_DNA"/>
</dbReference>
<comment type="caution">
    <text evidence="2">The sequence shown here is derived from an EMBL/GenBank/DDBJ whole genome shotgun (WGS) entry which is preliminary data.</text>
</comment>
<sequence>MEATNRTKFIAFSSQKGGVGKSTFTTVM</sequence>
<dbReference type="InterPro" id="IPR027417">
    <property type="entry name" value="P-loop_NTPase"/>
</dbReference>
<evidence type="ECO:0000313" key="3">
    <source>
        <dbReference type="Proteomes" id="UP000435036"/>
    </source>
</evidence>
<evidence type="ECO:0000313" key="2">
    <source>
        <dbReference type="EMBL" id="MVZ64202.1"/>
    </source>
</evidence>
<keyword evidence="3" id="KW-1185">Reference proteome</keyword>
<organism evidence="2 3">
    <name type="scientific">Sphingobacterium humi</name>
    <dbReference type="NCBI Taxonomy" id="1796905"/>
    <lineage>
        <taxon>Bacteria</taxon>
        <taxon>Pseudomonadati</taxon>
        <taxon>Bacteroidota</taxon>
        <taxon>Sphingobacteriia</taxon>
        <taxon>Sphingobacteriales</taxon>
        <taxon>Sphingobacteriaceae</taxon>
        <taxon>Sphingobacterium</taxon>
    </lineage>
</organism>
<evidence type="ECO:0000313" key="1">
    <source>
        <dbReference type="EMBL" id="MVZ62464.1"/>
    </source>
</evidence>